<dbReference type="SMART" id="SM00066">
    <property type="entry name" value="GAL4"/>
    <property type="match status" value="1"/>
</dbReference>
<accession>A0A1E4TLN7</accession>
<dbReference type="GO" id="GO:0008270">
    <property type="term" value="F:zinc ion binding"/>
    <property type="evidence" value="ECO:0007669"/>
    <property type="project" value="InterPro"/>
</dbReference>
<dbReference type="Gene3D" id="4.10.240.10">
    <property type="entry name" value="Zn(2)-C6 fungal-type DNA-binding domain"/>
    <property type="match status" value="1"/>
</dbReference>
<reference evidence="4" key="1">
    <citation type="submission" date="2016-02" db="EMBL/GenBank/DDBJ databases">
        <title>Comparative genomics of biotechnologically important yeasts.</title>
        <authorList>
            <consortium name="DOE Joint Genome Institute"/>
            <person name="Riley R."/>
            <person name="Haridas S."/>
            <person name="Wolfe K.H."/>
            <person name="Lopes M.R."/>
            <person name="Hittinger C.T."/>
            <person name="Goker M."/>
            <person name="Salamov A."/>
            <person name="Wisecaver J."/>
            <person name="Long T.M."/>
            <person name="Aerts A.L."/>
            <person name="Barry K."/>
            <person name="Choi C."/>
            <person name="Clum A."/>
            <person name="Coughlan A.Y."/>
            <person name="Deshpande S."/>
            <person name="Douglass A.P."/>
            <person name="Hanson S.J."/>
            <person name="Klenk H.-P."/>
            <person name="Labutti K."/>
            <person name="Lapidus A."/>
            <person name="Lindquist E."/>
            <person name="Lipzen A."/>
            <person name="Meier-Kolthoff J.P."/>
            <person name="Ohm R.A."/>
            <person name="Otillar R.P."/>
            <person name="Pangilinan J."/>
            <person name="Peng Y."/>
            <person name="Rokas A."/>
            <person name="Rosa C.A."/>
            <person name="Scheuner C."/>
            <person name="Sibirny A.A."/>
            <person name="Slot J.C."/>
            <person name="Stielow J.B."/>
            <person name="Sun H."/>
            <person name="Kurtzman C.P."/>
            <person name="Blackwell M."/>
            <person name="Jeffries T.W."/>
            <person name="Grigoriev I.V."/>
        </authorList>
    </citation>
    <scope>NUCLEOTIDE SEQUENCE [LARGE SCALE GENOMIC DNA]</scope>
    <source>
        <strain evidence="4">NRRL Y-17796</strain>
    </source>
</reference>
<dbReference type="PROSITE" id="PS00463">
    <property type="entry name" value="ZN2_CY6_FUNGAL_1"/>
    <property type="match status" value="1"/>
</dbReference>
<dbReference type="Pfam" id="PF00172">
    <property type="entry name" value="Zn_clus"/>
    <property type="match status" value="1"/>
</dbReference>
<evidence type="ECO:0000313" key="3">
    <source>
        <dbReference type="EMBL" id="ODV92653.1"/>
    </source>
</evidence>
<feature type="compositionally biased region" description="Polar residues" evidence="1">
    <location>
        <begin position="84"/>
        <end position="97"/>
    </location>
</feature>
<dbReference type="PANTHER" id="PTHR47431">
    <property type="entry name" value="ZN(II)2CYS6 TRANSCRIPTION FACTOR (EUROFUNG)-RELATED"/>
    <property type="match status" value="1"/>
</dbReference>
<name>A0A1E4TLN7_9ASCO</name>
<feature type="domain" description="Zn(2)-C6 fungal-type" evidence="2">
    <location>
        <begin position="35"/>
        <end position="67"/>
    </location>
</feature>
<evidence type="ECO:0000256" key="1">
    <source>
        <dbReference type="SAM" id="MobiDB-lite"/>
    </source>
</evidence>
<organism evidence="3 4">
    <name type="scientific">Tortispora caseinolytica NRRL Y-17796</name>
    <dbReference type="NCBI Taxonomy" id="767744"/>
    <lineage>
        <taxon>Eukaryota</taxon>
        <taxon>Fungi</taxon>
        <taxon>Dikarya</taxon>
        <taxon>Ascomycota</taxon>
        <taxon>Saccharomycotina</taxon>
        <taxon>Trigonopsidomycetes</taxon>
        <taxon>Trigonopsidales</taxon>
        <taxon>Trigonopsidaceae</taxon>
        <taxon>Tortispora</taxon>
    </lineage>
</organism>
<keyword evidence="4" id="KW-1185">Reference proteome</keyword>
<dbReference type="CDD" id="cd00067">
    <property type="entry name" value="GAL4"/>
    <property type="match status" value="1"/>
</dbReference>
<protein>
    <recommendedName>
        <fullName evidence="2">Zn(2)-C6 fungal-type domain-containing protein</fullName>
    </recommendedName>
</protein>
<dbReference type="InterPro" id="IPR036864">
    <property type="entry name" value="Zn2-C6_fun-type_DNA-bd_sf"/>
</dbReference>
<dbReference type="AlphaFoldDB" id="A0A1E4TLN7"/>
<dbReference type="CDD" id="cd12148">
    <property type="entry name" value="fungal_TF_MHR"/>
    <property type="match status" value="1"/>
</dbReference>
<feature type="region of interest" description="Disordered" evidence="1">
    <location>
        <begin position="69"/>
        <end position="117"/>
    </location>
</feature>
<evidence type="ECO:0000259" key="2">
    <source>
        <dbReference type="PROSITE" id="PS50048"/>
    </source>
</evidence>
<proteinExistence type="predicted"/>
<dbReference type="OrthoDB" id="2399539at2759"/>
<dbReference type="EMBL" id="KV453841">
    <property type="protein sequence ID" value="ODV92653.1"/>
    <property type="molecule type" value="Genomic_DNA"/>
</dbReference>
<dbReference type="PANTHER" id="PTHR47431:SF1">
    <property type="entry name" value="ZN(II)2CYS6 TRANSCRIPTION FACTOR (EUROFUNG)"/>
    <property type="match status" value="1"/>
</dbReference>
<sequence length="584" mass="64418">MPSLTGIASYSSSSSILHHTMTELVSKAPKVASRACLTCRKRHVRCIPLQGSPKCEFCAHNNKDCEFIQSRRGGRRPRQSAGSIDTSQGSRGSQSSVPDLDVDTGSRSGPSSDIDSDTVIRSISPKLHSSLQQLVHVRTDGQSIDVSHDALLEHSETIRDLFVWYYTHFFPSHPIFLSMDHVLANILQYGDLVAALVASKTLLPALPFISSPVDVKIPFSLDGKDLVTVQSLYLYMIEAMLQAQIVIVSVTRDLLGQIIKNTPGLWNSPRLATVPKDVLQESYTNTILEVLYCDSMFTMFYNEVSVFPEAIFQGLAGMVASSSISIRQNAVSFVRKVVGKRMATWNSRKELMKLDVEYCDWKDKLDFSRPGSYELVDVLGNVDQTVLQAAIAIYSCCIYLHFPLSSLKTIPGSEMSCDGAEIYNDVESNIATTPDMILSTRRCVNAAVSICSLLTHITVADYSPILVCCSSSAMLTLARYYSAITSSSQVPEEEVRFVELEIGVLSKALEDTRNEWPISGKVLDTLLSILHNEYPTLYWKLFPAMTEVPELTDDALNMVMNFLGVNGAEQEAAGVIDITGEIND</sequence>
<gene>
    <name evidence="3" type="ORF">CANCADRAFT_90532</name>
</gene>
<dbReference type="SUPFAM" id="SSF57701">
    <property type="entry name" value="Zn2/Cys6 DNA-binding domain"/>
    <property type="match status" value="1"/>
</dbReference>
<dbReference type="Proteomes" id="UP000095023">
    <property type="component" value="Unassembled WGS sequence"/>
</dbReference>
<dbReference type="GO" id="GO:0000981">
    <property type="term" value="F:DNA-binding transcription factor activity, RNA polymerase II-specific"/>
    <property type="evidence" value="ECO:0007669"/>
    <property type="project" value="InterPro"/>
</dbReference>
<evidence type="ECO:0000313" key="4">
    <source>
        <dbReference type="Proteomes" id="UP000095023"/>
    </source>
</evidence>
<dbReference type="InterPro" id="IPR001138">
    <property type="entry name" value="Zn2Cys6_DnaBD"/>
</dbReference>
<dbReference type="PROSITE" id="PS50048">
    <property type="entry name" value="ZN2_CY6_FUNGAL_2"/>
    <property type="match status" value="1"/>
</dbReference>